<feature type="region of interest" description="Disordered" evidence="1">
    <location>
        <begin position="146"/>
        <end position="193"/>
    </location>
</feature>
<dbReference type="Proteomes" id="UP001153365">
    <property type="component" value="Unassembled WGS sequence"/>
</dbReference>
<accession>A0AAV0BT85</accession>
<evidence type="ECO:0000313" key="3">
    <source>
        <dbReference type="Proteomes" id="UP001153365"/>
    </source>
</evidence>
<proteinExistence type="predicted"/>
<organism evidence="2 3">
    <name type="scientific">Phakopsora pachyrhizi</name>
    <name type="common">Asian soybean rust disease fungus</name>
    <dbReference type="NCBI Taxonomy" id="170000"/>
    <lineage>
        <taxon>Eukaryota</taxon>
        <taxon>Fungi</taxon>
        <taxon>Dikarya</taxon>
        <taxon>Basidiomycota</taxon>
        <taxon>Pucciniomycotina</taxon>
        <taxon>Pucciniomycetes</taxon>
        <taxon>Pucciniales</taxon>
        <taxon>Phakopsoraceae</taxon>
        <taxon>Phakopsora</taxon>
    </lineage>
</organism>
<name>A0AAV0BT85_PHAPC</name>
<comment type="caution">
    <text evidence="2">The sequence shown here is derived from an EMBL/GenBank/DDBJ whole genome shotgun (WGS) entry which is preliminary data.</text>
</comment>
<evidence type="ECO:0000313" key="2">
    <source>
        <dbReference type="EMBL" id="CAH7689500.1"/>
    </source>
</evidence>
<feature type="compositionally biased region" description="Polar residues" evidence="1">
    <location>
        <begin position="173"/>
        <end position="185"/>
    </location>
</feature>
<dbReference type="AlphaFoldDB" id="A0AAV0BT85"/>
<evidence type="ECO:0000256" key="1">
    <source>
        <dbReference type="SAM" id="MobiDB-lite"/>
    </source>
</evidence>
<sequence length="193" mass="21827">MCVFAKYLGNSSGSWDKSFENNHSSFNASASTLVPRLDSSILSSKIKFKRQGIDIPDGCLFKSAMKLVDPLSNVRRNKWITIAEGVKGKGKNIVQDSIDLTVDEDDDEEEEEEDLIQQYSEPYPGQQSNYPSQSFYNHKMFSNWAPEDDDADPVNLKSRKFPSVIDSMRRQDSTLGQEDQENQSGCEAFAYQD</sequence>
<dbReference type="EMBL" id="CALTRL010006080">
    <property type="protein sequence ID" value="CAH7689500.1"/>
    <property type="molecule type" value="Genomic_DNA"/>
</dbReference>
<reference evidence="2" key="1">
    <citation type="submission" date="2022-06" db="EMBL/GenBank/DDBJ databases">
        <authorList>
            <consortium name="SYNGENTA / RWTH Aachen University"/>
        </authorList>
    </citation>
    <scope>NUCLEOTIDE SEQUENCE</scope>
</reference>
<keyword evidence="3" id="KW-1185">Reference proteome</keyword>
<gene>
    <name evidence="2" type="ORF">PPACK8108_LOCUS24587</name>
</gene>
<protein>
    <submittedName>
        <fullName evidence="2">Uncharacterized protein</fullName>
    </submittedName>
</protein>